<dbReference type="GO" id="GO:0047407">
    <property type="term" value="F:ADP-ribosyl-[dinitrogen reductase] hydrolase activity"/>
    <property type="evidence" value="ECO:0007669"/>
    <property type="project" value="UniProtKB-EC"/>
</dbReference>
<dbReference type="GO" id="GO:0046872">
    <property type="term" value="F:metal ion binding"/>
    <property type="evidence" value="ECO:0007669"/>
    <property type="project" value="UniProtKB-KW"/>
</dbReference>
<keyword evidence="5" id="KW-1185">Reference proteome</keyword>
<dbReference type="AlphaFoldDB" id="A0A239U773"/>
<feature type="binding site" evidence="3">
    <location>
        <position position="255"/>
    </location>
    <ligand>
        <name>Mg(2+)</name>
        <dbReference type="ChEBI" id="CHEBI:18420"/>
        <label>1</label>
    </ligand>
</feature>
<proteinExistence type="inferred from homology"/>
<evidence type="ECO:0000313" key="5">
    <source>
        <dbReference type="Proteomes" id="UP000215383"/>
    </source>
</evidence>
<comment type="cofactor">
    <cofactor evidence="3">
        <name>Mg(2+)</name>
        <dbReference type="ChEBI" id="CHEBI:18420"/>
    </cofactor>
    <text evidence="3">Binds 2 magnesium ions per subunit.</text>
</comment>
<dbReference type="SUPFAM" id="SSF101478">
    <property type="entry name" value="ADP-ribosylglycohydrolase"/>
    <property type="match status" value="1"/>
</dbReference>
<comment type="similarity">
    <text evidence="1">Belongs to the ADP-ribosylglycohydrolase family.</text>
</comment>
<reference evidence="4 5" key="1">
    <citation type="submission" date="2017-06" db="EMBL/GenBank/DDBJ databases">
        <authorList>
            <consortium name="Pathogen Informatics"/>
        </authorList>
    </citation>
    <scope>NUCLEOTIDE SEQUENCE [LARGE SCALE GENOMIC DNA]</scope>
    <source>
        <strain evidence="4 5">NCTC10570</strain>
    </source>
</reference>
<feature type="binding site" evidence="3">
    <location>
        <position position="252"/>
    </location>
    <ligand>
        <name>Mg(2+)</name>
        <dbReference type="ChEBI" id="CHEBI:18420"/>
        <label>1</label>
    </ligand>
</feature>
<dbReference type="PANTHER" id="PTHR16222:SF24">
    <property type="entry name" value="ADP-RIBOSYLHYDROLASE ARH3"/>
    <property type="match status" value="1"/>
</dbReference>
<feature type="binding site" evidence="3">
    <location>
        <position position="56"/>
    </location>
    <ligand>
        <name>Mg(2+)</name>
        <dbReference type="ChEBI" id="CHEBI:18420"/>
        <label>1</label>
    </ligand>
</feature>
<keyword evidence="4" id="KW-0326">Glycosidase</keyword>
<organism evidence="4 5">
    <name type="scientific">Megamonas hypermegale</name>
    <dbReference type="NCBI Taxonomy" id="158847"/>
    <lineage>
        <taxon>Bacteria</taxon>
        <taxon>Bacillati</taxon>
        <taxon>Bacillota</taxon>
        <taxon>Negativicutes</taxon>
        <taxon>Selenomonadales</taxon>
        <taxon>Selenomonadaceae</taxon>
        <taxon>Megamonas</taxon>
    </lineage>
</organism>
<dbReference type="EC" id="3.2.2.24" evidence="4"/>
<dbReference type="Pfam" id="PF03747">
    <property type="entry name" value="ADP_ribosyl_GH"/>
    <property type="match status" value="1"/>
</dbReference>
<dbReference type="eggNOG" id="COG1397">
    <property type="taxonomic scope" value="Bacteria"/>
</dbReference>
<gene>
    <name evidence="4" type="primary">draG</name>
    <name evidence="4" type="ORF">SAMEA4364220_02131</name>
</gene>
<keyword evidence="2 4" id="KW-0378">Hydrolase</keyword>
<accession>A0A239U773</accession>
<protein>
    <submittedName>
        <fullName evidence="4">ADP-ribosyl-[dinitrogen reductase] glycohydrolase</fullName>
        <ecNumber evidence="4">3.2.2.24</ecNumber>
    </submittedName>
</protein>
<feature type="binding site" evidence="3">
    <location>
        <position position="254"/>
    </location>
    <ligand>
        <name>Mg(2+)</name>
        <dbReference type="ChEBI" id="CHEBI:18420"/>
        <label>1</label>
    </ligand>
</feature>
<keyword evidence="3" id="KW-0460">Magnesium</keyword>
<evidence type="ECO:0000313" key="4">
    <source>
        <dbReference type="EMBL" id="SNV05288.1"/>
    </source>
</evidence>
<keyword evidence="3" id="KW-0479">Metal-binding</keyword>
<dbReference type="Proteomes" id="UP000215383">
    <property type="component" value="Chromosome 1"/>
</dbReference>
<name>A0A239U773_9FIRM</name>
<dbReference type="InterPro" id="IPR005502">
    <property type="entry name" value="Ribosyl_crysJ1"/>
</dbReference>
<dbReference type="GeneID" id="78508111"/>
<dbReference type="PANTHER" id="PTHR16222">
    <property type="entry name" value="ADP-RIBOSYLGLYCOHYDROLASE"/>
    <property type="match status" value="1"/>
</dbReference>
<evidence type="ECO:0000256" key="1">
    <source>
        <dbReference type="ARBA" id="ARBA00010702"/>
    </source>
</evidence>
<evidence type="ECO:0000256" key="3">
    <source>
        <dbReference type="PIRSR" id="PIRSR605502-1"/>
    </source>
</evidence>
<sequence length="298" mass="33025">MDKLNRIKGALYGAAIGDALGAPLEFMPQEQIKAQFGTVRDMIGGGWLKTMPGEGTDETALMLATAYGIMKQPENPFPEIGKNFINWAISRPKDISDTTLRSIDKTMSKGHGKYTIPKARWHESAAQVDVFSNRGSVDNGAILNTLYPALYYTDENTVVSKALDISNMTHVNTQSDNACRIYCQFIFRILNKDITKKDMDIMLDNTMYYDYKNEEVQPTASAYDSIVTMLHAFMNTDNFEDAIITAVNYGGDSDTIGAITGGLAGCFYGYDAIPTRFIDTLPEDIKHMLDTVINAINL</sequence>
<dbReference type="InterPro" id="IPR036705">
    <property type="entry name" value="Ribosyl_crysJ1_sf"/>
</dbReference>
<dbReference type="RefSeq" id="WP_027890322.1">
    <property type="nucleotide sequence ID" value="NZ_CALXYH010000003.1"/>
</dbReference>
<dbReference type="Gene3D" id="1.10.4080.10">
    <property type="entry name" value="ADP-ribosylation/Crystallin J1"/>
    <property type="match status" value="1"/>
</dbReference>
<dbReference type="InterPro" id="IPR050792">
    <property type="entry name" value="ADP-ribosylglycohydrolase"/>
</dbReference>
<feature type="binding site" evidence="3">
    <location>
        <position position="57"/>
    </location>
    <ligand>
        <name>Mg(2+)</name>
        <dbReference type="ChEBI" id="CHEBI:18420"/>
        <label>1</label>
    </ligand>
</feature>
<dbReference type="EMBL" id="LT906446">
    <property type="protein sequence ID" value="SNV05288.1"/>
    <property type="molecule type" value="Genomic_DNA"/>
</dbReference>
<evidence type="ECO:0000256" key="2">
    <source>
        <dbReference type="ARBA" id="ARBA00022801"/>
    </source>
</evidence>